<organism evidence="2 3">
    <name type="scientific">Saprolegnia diclina (strain VS20)</name>
    <dbReference type="NCBI Taxonomy" id="1156394"/>
    <lineage>
        <taxon>Eukaryota</taxon>
        <taxon>Sar</taxon>
        <taxon>Stramenopiles</taxon>
        <taxon>Oomycota</taxon>
        <taxon>Saprolegniomycetes</taxon>
        <taxon>Saprolegniales</taxon>
        <taxon>Saprolegniaceae</taxon>
        <taxon>Saprolegnia</taxon>
    </lineage>
</organism>
<proteinExistence type="predicted"/>
<dbReference type="AlphaFoldDB" id="T0RIR0"/>
<dbReference type="Gene3D" id="3.30.1520.10">
    <property type="entry name" value="Phox-like domain"/>
    <property type="match status" value="1"/>
</dbReference>
<evidence type="ECO:0000313" key="2">
    <source>
        <dbReference type="EMBL" id="EQC32253.1"/>
    </source>
</evidence>
<evidence type="ECO:0000313" key="3">
    <source>
        <dbReference type="Proteomes" id="UP000030762"/>
    </source>
</evidence>
<dbReference type="RefSeq" id="XP_008614194.1">
    <property type="nucleotide sequence ID" value="XM_008615972.1"/>
</dbReference>
<dbReference type="OMA" id="CLPFEPT"/>
<dbReference type="GeneID" id="19950729"/>
<dbReference type="InterPro" id="IPR001683">
    <property type="entry name" value="PX_dom"/>
</dbReference>
<name>T0RIR0_SAPDV</name>
<dbReference type="EMBL" id="JH767164">
    <property type="protein sequence ID" value="EQC32253.1"/>
    <property type="molecule type" value="Genomic_DNA"/>
</dbReference>
<sequence>MVYRIEQVRSLRAKVAAVAEAADSIVYYVIEVEHGTSAWSIAKRYSDFHELWSALHAHFAAPPDDDCHAEVATDVVDLDFPKKKIFRSHELALSRLDALRSYLKLLIIALQDDLCDDDTTCDAATRLRAFLGVDALSEDDTGMDCLPFEPTKAHFFYRAASSCASRTDWSP</sequence>
<dbReference type="InterPro" id="IPR036871">
    <property type="entry name" value="PX_dom_sf"/>
</dbReference>
<dbReference type="OrthoDB" id="152194at2759"/>
<accession>T0RIR0</accession>
<dbReference type="SUPFAM" id="SSF64268">
    <property type="entry name" value="PX domain"/>
    <property type="match status" value="1"/>
</dbReference>
<protein>
    <recommendedName>
        <fullName evidence="1">PX domain-containing protein</fullName>
    </recommendedName>
</protein>
<dbReference type="Proteomes" id="UP000030762">
    <property type="component" value="Unassembled WGS sequence"/>
</dbReference>
<feature type="domain" description="PX" evidence="1">
    <location>
        <begin position="1"/>
        <end position="137"/>
    </location>
</feature>
<dbReference type="InParanoid" id="T0RIR0"/>
<dbReference type="PROSITE" id="PS50195">
    <property type="entry name" value="PX"/>
    <property type="match status" value="1"/>
</dbReference>
<gene>
    <name evidence="2" type="ORF">SDRG_10002</name>
</gene>
<dbReference type="Pfam" id="PF00787">
    <property type="entry name" value="PX"/>
    <property type="match status" value="1"/>
</dbReference>
<dbReference type="VEuPathDB" id="FungiDB:SDRG_10002"/>
<dbReference type="GO" id="GO:0035091">
    <property type="term" value="F:phosphatidylinositol binding"/>
    <property type="evidence" value="ECO:0007669"/>
    <property type="project" value="InterPro"/>
</dbReference>
<reference evidence="2 3" key="1">
    <citation type="submission" date="2012-04" db="EMBL/GenBank/DDBJ databases">
        <title>The Genome Sequence of Saprolegnia declina VS20.</title>
        <authorList>
            <consortium name="The Broad Institute Genome Sequencing Platform"/>
            <person name="Russ C."/>
            <person name="Nusbaum C."/>
            <person name="Tyler B."/>
            <person name="van West P."/>
            <person name="Dieguez-Uribeondo J."/>
            <person name="de Bruijn I."/>
            <person name="Tripathy S."/>
            <person name="Jiang R."/>
            <person name="Young S.K."/>
            <person name="Zeng Q."/>
            <person name="Gargeya S."/>
            <person name="Fitzgerald M."/>
            <person name="Haas B."/>
            <person name="Abouelleil A."/>
            <person name="Alvarado L."/>
            <person name="Arachchi H.M."/>
            <person name="Berlin A."/>
            <person name="Chapman S.B."/>
            <person name="Goldberg J."/>
            <person name="Griggs A."/>
            <person name="Gujja S."/>
            <person name="Hansen M."/>
            <person name="Howarth C."/>
            <person name="Imamovic A."/>
            <person name="Larimer J."/>
            <person name="McCowen C."/>
            <person name="Montmayeur A."/>
            <person name="Murphy C."/>
            <person name="Neiman D."/>
            <person name="Pearson M."/>
            <person name="Priest M."/>
            <person name="Roberts A."/>
            <person name="Saif S."/>
            <person name="Shea T."/>
            <person name="Sisk P."/>
            <person name="Sykes S."/>
            <person name="Wortman J."/>
            <person name="Nusbaum C."/>
            <person name="Birren B."/>
        </authorList>
    </citation>
    <scope>NUCLEOTIDE SEQUENCE [LARGE SCALE GENOMIC DNA]</scope>
    <source>
        <strain evidence="2 3">VS20</strain>
    </source>
</reference>
<keyword evidence="3" id="KW-1185">Reference proteome</keyword>
<evidence type="ECO:0000259" key="1">
    <source>
        <dbReference type="PROSITE" id="PS50195"/>
    </source>
</evidence>